<evidence type="ECO:0000313" key="4">
    <source>
        <dbReference type="Proteomes" id="UP001652628"/>
    </source>
</evidence>
<accession>A0AB40ABH2</accession>
<dbReference type="RefSeq" id="XP_036675261.3">
    <property type="nucleotide sequence ID" value="XM_036819366.3"/>
</dbReference>
<sequence>MKLVQQKSSRIFKISSAHSKSVSMMNFEERFRDSIDPAQINLVLDLDDSFFGNSYQFVQSLSDRNPFLAAKFKLYVDILSRLHGHYCNEVDQGKALQLKVKTADEKLKLALKTTATSEAMMESLRESLEESWRNEDATKSREETMQMQLMSLVQTDQPISNRAMHDAPIINAKEANIQRLVFRERDRLAAELKDYQKRLQTNRLYSESLEGMIDASREMISKLSSRVKHFESENFRLEHKLNVEQDKYEDRLLHLNKELAHVVQQNQELQAADNSLAELVASNDALKLRNDRLQRDNYNYSKSLRLLEDEKQKISMNLKAAEGFKDVQRRNIAELDLSRRAAERDAKKKADESLIMERRFHQLSKKNVELNDQAVVNQNEIKVQEKTIMVATAKLDEAIRQKEEIGRTRDKLRVEITRLNDTVAGVRHEIATIRHQMQDLQNDLHRANKQLDEKDVQVQKIAREKKELSVELNDAYKKIDGIEEILTLKTERLEALQVEVQQKQVDFANVKKQMEIIHSEKVMLMKTMDMCSRDRSVLQNNETKLTHQLNQMTSALAINEKEISTLGNQIEQLNRTVKQKQNEIHAKGRLLTSTRSDLREMKIRVEQAQHTIDTDEKRFKTMACALEEVTKEKSLVGLQMVRRNDEVRLLREKLEMMQKAIDRGTMQYNQRIEDIRLLKLEVVNLRSSHECMQREVGNKAAMRHDVVRLERQLNRERLRVSAYSEELARPCRIHRWRVLLGKDPRRFELIRKNQHLLKRNIRISVERDNKAKELADFMRLHEDFKRQIKHLPDPSVLQKVCVLQRLNRSQTCQIKAMKAELRINEIDLKARERLIEGFQEQLRLHHQKNPESTICRADFKVPTAETLDHKFVDNIFEFTSTCEDKSESNEGFRLHIKGSRSTIGGVSFTL</sequence>
<dbReference type="SUPFAM" id="SSF57997">
    <property type="entry name" value="Tropomyosin"/>
    <property type="match status" value="1"/>
</dbReference>
<dbReference type="AlphaFoldDB" id="A0AB40ABH2"/>
<evidence type="ECO:0000259" key="3">
    <source>
        <dbReference type="Pfam" id="PF21771"/>
    </source>
</evidence>
<feature type="coiled-coil region" evidence="2">
    <location>
        <begin position="252"/>
        <end position="352"/>
    </location>
</feature>
<dbReference type="InterPro" id="IPR049270">
    <property type="entry name" value="CFAP58_CC"/>
</dbReference>
<keyword evidence="5" id="KW-0969">Cilium</keyword>
<dbReference type="GO" id="GO:0005856">
    <property type="term" value="C:cytoskeleton"/>
    <property type="evidence" value="ECO:0007669"/>
    <property type="project" value="TreeGrafter"/>
</dbReference>
<dbReference type="PANTHER" id="PTHR32083">
    <property type="entry name" value="CILIA AND FLAGELLA-ASSOCIATED PROTEIN 58-RELATED"/>
    <property type="match status" value="1"/>
</dbReference>
<keyword evidence="5" id="KW-0966">Cell projection</keyword>
<feature type="coiled-coil region" evidence="2">
    <location>
        <begin position="699"/>
        <end position="726"/>
    </location>
</feature>
<dbReference type="PANTHER" id="PTHR32083:SF0">
    <property type="entry name" value="CILIA AND FLAGELLA-ASSOCIATED PROTEIN 58"/>
    <property type="match status" value="1"/>
</dbReference>
<keyword evidence="1 2" id="KW-0175">Coiled coil</keyword>
<feature type="coiled-coil region" evidence="2">
    <location>
        <begin position="395"/>
        <end position="513"/>
    </location>
</feature>
<evidence type="ECO:0000313" key="5">
    <source>
        <dbReference type="RefSeq" id="XP_036675261.3"/>
    </source>
</evidence>
<keyword evidence="4" id="KW-1185">Reference proteome</keyword>
<gene>
    <name evidence="5" type="primary">LOC108016131</name>
</gene>
<feature type="coiled-coil region" evidence="2">
    <location>
        <begin position="556"/>
        <end position="618"/>
    </location>
</feature>
<keyword evidence="5" id="KW-0282">Flagellum</keyword>
<dbReference type="Proteomes" id="UP001652628">
    <property type="component" value="Chromosome 3"/>
</dbReference>
<protein>
    <submittedName>
        <fullName evidence="5">Cilia- and flagella-associated protein 58</fullName>
    </submittedName>
</protein>
<evidence type="ECO:0000256" key="2">
    <source>
        <dbReference type="SAM" id="Coils"/>
    </source>
</evidence>
<name>A0AB40ABH2_DROSZ</name>
<organism evidence="4 5">
    <name type="scientific">Drosophila suzukii</name>
    <name type="common">Spotted-wing drosophila fruit fly</name>
    <dbReference type="NCBI Taxonomy" id="28584"/>
    <lineage>
        <taxon>Eukaryota</taxon>
        <taxon>Metazoa</taxon>
        <taxon>Ecdysozoa</taxon>
        <taxon>Arthropoda</taxon>
        <taxon>Hexapoda</taxon>
        <taxon>Insecta</taxon>
        <taxon>Pterygota</taxon>
        <taxon>Neoptera</taxon>
        <taxon>Endopterygota</taxon>
        <taxon>Diptera</taxon>
        <taxon>Brachycera</taxon>
        <taxon>Muscomorpha</taxon>
        <taxon>Ephydroidea</taxon>
        <taxon>Drosophilidae</taxon>
        <taxon>Drosophila</taxon>
        <taxon>Sophophora</taxon>
    </lineage>
</organism>
<proteinExistence type="predicted"/>
<dbReference type="Pfam" id="PF21771">
    <property type="entry name" value="CFAP58_CC"/>
    <property type="match status" value="1"/>
</dbReference>
<dbReference type="GeneID" id="108016131"/>
<feature type="domain" description="Cilia- and flagella-associated protein 58 central coiled coil" evidence="3">
    <location>
        <begin position="615"/>
        <end position="690"/>
    </location>
</feature>
<evidence type="ECO:0000256" key="1">
    <source>
        <dbReference type="ARBA" id="ARBA00023054"/>
    </source>
</evidence>
<reference evidence="5" key="1">
    <citation type="submission" date="2025-08" db="UniProtKB">
        <authorList>
            <consortium name="RefSeq"/>
        </authorList>
    </citation>
    <scope>IDENTIFICATION</scope>
</reference>